<reference evidence="2" key="1">
    <citation type="submission" date="2018-05" db="EMBL/GenBank/DDBJ databases">
        <authorList>
            <person name="Lanie J.A."/>
            <person name="Ng W.-L."/>
            <person name="Kazmierczak K.M."/>
            <person name="Andrzejewski T.M."/>
            <person name="Davidsen T.M."/>
            <person name="Wayne K.J."/>
            <person name="Tettelin H."/>
            <person name="Glass J.I."/>
            <person name="Rusch D."/>
            <person name="Podicherti R."/>
            <person name="Tsui H.-C.T."/>
            <person name="Winkler M.E."/>
        </authorList>
    </citation>
    <scope>NUCLEOTIDE SEQUENCE</scope>
</reference>
<keyword evidence="1" id="KW-1133">Transmembrane helix</keyword>
<feature type="transmembrane region" description="Helical" evidence="1">
    <location>
        <begin position="6"/>
        <end position="30"/>
    </location>
</feature>
<proteinExistence type="predicted"/>
<keyword evidence="1" id="KW-0812">Transmembrane</keyword>
<evidence type="ECO:0000313" key="2">
    <source>
        <dbReference type="EMBL" id="SVB82672.1"/>
    </source>
</evidence>
<organism evidence="2">
    <name type="scientific">marine metagenome</name>
    <dbReference type="NCBI Taxonomy" id="408172"/>
    <lineage>
        <taxon>unclassified sequences</taxon>
        <taxon>metagenomes</taxon>
        <taxon>ecological metagenomes</taxon>
    </lineage>
</organism>
<gene>
    <name evidence="2" type="ORF">METZ01_LOCUS235526</name>
</gene>
<dbReference type="EMBL" id="UINC01059356">
    <property type="protein sequence ID" value="SVB82672.1"/>
    <property type="molecule type" value="Genomic_DNA"/>
</dbReference>
<evidence type="ECO:0000256" key="1">
    <source>
        <dbReference type="SAM" id="Phobius"/>
    </source>
</evidence>
<feature type="transmembrane region" description="Helical" evidence="1">
    <location>
        <begin position="168"/>
        <end position="188"/>
    </location>
</feature>
<feature type="transmembrane region" description="Helical" evidence="1">
    <location>
        <begin position="142"/>
        <end position="161"/>
    </location>
</feature>
<feature type="transmembrane region" description="Helical" evidence="1">
    <location>
        <begin position="42"/>
        <end position="61"/>
    </location>
</feature>
<dbReference type="AlphaFoldDB" id="A0A382H653"/>
<protein>
    <submittedName>
        <fullName evidence="2">Uncharacterized protein</fullName>
    </submittedName>
</protein>
<feature type="transmembrane region" description="Helical" evidence="1">
    <location>
        <begin position="81"/>
        <end position="97"/>
    </location>
</feature>
<sequence length="210" mass="23772">MTEFELLSVPIGLVLGLGITNILSGVIAAVRNREQVKLHWLPFMWAFSFMMQLMTFFFVIWDLNVRFELLEINWTWKYYGPQMFHSVLIFLGAGMILPTKRDPSADSLLIDFDKHGRLALIPLMLAHLAAWPLNMYLHGASLFAPANYMNVVCIAVIFVGFKSTRRAWQAAASIAFAIIFICCILTIWSRPGHIDSPPQRDSAQKVGVVL</sequence>
<keyword evidence="1" id="KW-0472">Membrane</keyword>
<name>A0A382H653_9ZZZZ</name>
<accession>A0A382H653</accession>
<feature type="transmembrane region" description="Helical" evidence="1">
    <location>
        <begin position="118"/>
        <end position="136"/>
    </location>
</feature>